<feature type="transmembrane region" description="Helical" evidence="1">
    <location>
        <begin position="12"/>
        <end position="33"/>
    </location>
</feature>
<comment type="caution">
    <text evidence="2">The sequence shown here is derived from an EMBL/GenBank/DDBJ whole genome shotgun (WGS) entry which is preliminary data.</text>
</comment>
<dbReference type="EMBL" id="BAABHD010000030">
    <property type="protein sequence ID" value="GAA4458884.1"/>
    <property type="molecule type" value="Genomic_DNA"/>
</dbReference>
<evidence type="ECO:0000313" key="3">
    <source>
        <dbReference type="Proteomes" id="UP001501175"/>
    </source>
</evidence>
<feature type="transmembrane region" description="Helical" evidence="1">
    <location>
        <begin position="205"/>
        <end position="231"/>
    </location>
</feature>
<proteinExistence type="predicted"/>
<evidence type="ECO:0000256" key="1">
    <source>
        <dbReference type="SAM" id="Phobius"/>
    </source>
</evidence>
<sequence length="415" mass="46724">MDEINLNKAKAFNIKLLAYLFLYTTFSGAVRKWVLTDSLSGNIILFGQIVLPIVLVSFSKSKSLSSSNFTVSIFFVLILILMAFNPLSHTIWHGLIGILLHVGVFLPLIFYLNDRDAFPLEKLTSIFLIIAVIEGILGVIQFMAPADSIINRYARDMEVVALLSAVNKVRISGTFAYLAGQTSLFAFFGFVFWGMKLLKVNTLKVVLLLTICLVITPMTGSRGLAAMLIILVSCSILSTTTDFRNSVAFLLVFGLIFMFYQYNRVSLVDEAYTGLYARVQGHSADGENIARSVGPLEEIVKFKGQYPFLGTGLGGTYQGSISLFGESIYNRDYGYYEEEAERIVLEGGFLLFFVRLFMWFYLMRLTTIPFVFSLMLIYLNVFNSNTVFNSVSAFYTFLGIMYLDRCFYLRKLNSP</sequence>
<feature type="transmembrane region" description="Helical" evidence="1">
    <location>
        <begin position="359"/>
        <end position="381"/>
    </location>
</feature>
<feature type="transmembrane region" description="Helical" evidence="1">
    <location>
        <begin position="65"/>
        <end position="84"/>
    </location>
</feature>
<feature type="transmembrane region" description="Helical" evidence="1">
    <location>
        <begin position="90"/>
        <end position="111"/>
    </location>
</feature>
<keyword evidence="1" id="KW-0812">Transmembrane</keyword>
<protein>
    <recommendedName>
        <fullName evidence="4">O-antigen ligase like membrane protein</fullName>
    </recommendedName>
</protein>
<feature type="transmembrane region" description="Helical" evidence="1">
    <location>
        <begin position="123"/>
        <end position="144"/>
    </location>
</feature>
<name>A0ABP8N3C8_9BACT</name>
<organism evidence="2 3">
    <name type="scientific">Nibrella saemangeumensis</name>
    <dbReference type="NCBI Taxonomy" id="1084526"/>
    <lineage>
        <taxon>Bacteria</taxon>
        <taxon>Pseudomonadati</taxon>
        <taxon>Bacteroidota</taxon>
        <taxon>Cytophagia</taxon>
        <taxon>Cytophagales</taxon>
        <taxon>Spirosomataceae</taxon>
        <taxon>Nibrella</taxon>
    </lineage>
</organism>
<feature type="transmembrane region" description="Helical" evidence="1">
    <location>
        <begin position="174"/>
        <end position="193"/>
    </location>
</feature>
<reference evidence="3" key="1">
    <citation type="journal article" date="2019" name="Int. J. Syst. Evol. Microbiol.">
        <title>The Global Catalogue of Microorganisms (GCM) 10K type strain sequencing project: providing services to taxonomists for standard genome sequencing and annotation.</title>
        <authorList>
            <consortium name="The Broad Institute Genomics Platform"/>
            <consortium name="The Broad Institute Genome Sequencing Center for Infectious Disease"/>
            <person name="Wu L."/>
            <person name="Ma J."/>
        </authorList>
    </citation>
    <scope>NUCLEOTIDE SEQUENCE [LARGE SCALE GENOMIC DNA]</scope>
    <source>
        <strain evidence="3">JCM 17927</strain>
    </source>
</reference>
<keyword evidence="3" id="KW-1185">Reference proteome</keyword>
<gene>
    <name evidence="2" type="ORF">GCM10023189_31830</name>
</gene>
<keyword evidence="1" id="KW-1133">Transmembrane helix</keyword>
<feature type="transmembrane region" description="Helical" evidence="1">
    <location>
        <begin position="243"/>
        <end position="260"/>
    </location>
</feature>
<feature type="transmembrane region" description="Helical" evidence="1">
    <location>
        <begin position="387"/>
        <end position="403"/>
    </location>
</feature>
<dbReference type="RefSeq" id="WP_345244855.1">
    <property type="nucleotide sequence ID" value="NZ_BAABHD010000030.1"/>
</dbReference>
<keyword evidence="1" id="KW-0472">Membrane</keyword>
<evidence type="ECO:0008006" key="4">
    <source>
        <dbReference type="Google" id="ProtNLM"/>
    </source>
</evidence>
<feature type="transmembrane region" description="Helical" evidence="1">
    <location>
        <begin position="39"/>
        <end position="58"/>
    </location>
</feature>
<evidence type="ECO:0000313" key="2">
    <source>
        <dbReference type="EMBL" id="GAA4458884.1"/>
    </source>
</evidence>
<dbReference type="Proteomes" id="UP001501175">
    <property type="component" value="Unassembled WGS sequence"/>
</dbReference>
<accession>A0ABP8N3C8</accession>